<protein>
    <submittedName>
        <fullName evidence="2">Alkaline phosphatase PhoX</fullName>
    </submittedName>
</protein>
<evidence type="ECO:0000313" key="3">
    <source>
        <dbReference type="Proteomes" id="UP001596303"/>
    </source>
</evidence>
<reference evidence="3" key="1">
    <citation type="journal article" date="2019" name="Int. J. Syst. Evol. Microbiol.">
        <title>The Global Catalogue of Microorganisms (GCM) 10K type strain sequencing project: providing services to taxonomists for standard genome sequencing and annotation.</title>
        <authorList>
            <consortium name="The Broad Institute Genomics Platform"/>
            <consortium name="The Broad Institute Genome Sequencing Center for Infectious Disease"/>
            <person name="Wu L."/>
            <person name="Ma J."/>
        </authorList>
    </citation>
    <scope>NUCLEOTIDE SEQUENCE [LARGE SCALE GENOMIC DNA]</scope>
    <source>
        <strain evidence="3">CGMCC-1.15741</strain>
    </source>
</reference>
<dbReference type="PANTHER" id="PTHR35399:SF4">
    <property type="entry name" value="MEMBRANE PROTEIN"/>
    <property type="match status" value="1"/>
</dbReference>
<evidence type="ECO:0000256" key="1">
    <source>
        <dbReference type="SAM" id="SignalP"/>
    </source>
</evidence>
<keyword evidence="3" id="KW-1185">Reference proteome</keyword>
<dbReference type="EMBL" id="JBHSSW010000004">
    <property type="protein sequence ID" value="MFC6197445.1"/>
    <property type="molecule type" value="Genomic_DNA"/>
</dbReference>
<feature type="chain" id="PRO_5045614504" evidence="1">
    <location>
        <begin position="22"/>
        <end position="468"/>
    </location>
</feature>
<keyword evidence="1" id="KW-0732">Signal</keyword>
<name>A0ABW1S7B3_9PROT</name>
<evidence type="ECO:0000313" key="2">
    <source>
        <dbReference type="EMBL" id="MFC6197445.1"/>
    </source>
</evidence>
<dbReference type="SUPFAM" id="SSF63829">
    <property type="entry name" value="Calcium-dependent phosphotriesterase"/>
    <property type="match status" value="1"/>
</dbReference>
<sequence>MQATRRSFFKTAMSLGVASSAYPLLTACSAEGEAATGAAKTMDLQADPNGLLDLPPGFTYTQLSVAGEVMDDGLHVPTSHDGMTTFPIEGDADRCLLIRNHEMSADDQDEGPFAGMTSVSDDIRDKAYDIDANGLPLPAGTTTLVFNMKTQQIEKSWMSLVGTIRNCSGGITPWGSWLTCEETLQKADDNISKDHGYVFEVPSSARGLVKAEPLKAMGRFNHEATATDPRTGIVYQTEDAHDSLIYRFLPEAKGELHKGGRLQVLALKDRPRADTRNWYNPGTYRMGERWAVEWLDIDGIDAPDNDLRLRGHAKGAALFARGEGMCLAVEKTGNAIYFACTSGGEAECGQIWKYTPGDFEGTSDEASAPGMLTLVVESTNASEMEMCDNIVASPWGDLVVCEDGPDDEFVRGVTPEGRIYTIARNAHPDQAEFAGACFAPDGETLFVNTQGPHATYAIRGPWAKIARA</sequence>
<comment type="caution">
    <text evidence="2">The sequence shown here is derived from an EMBL/GenBank/DDBJ whole genome shotgun (WGS) entry which is preliminary data.</text>
</comment>
<gene>
    <name evidence="2" type="ORF">ACFQDM_05110</name>
</gene>
<feature type="signal peptide" evidence="1">
    <location>
        <begin position="1"/>
        <end position="21"/>
    </location>
</feature>
<dbReference type="InterPro" id="IPR008557">
    <property type="entry name" value="PhoX"/>
</dbReference>
<dbReference type="Proteomes" id="UP001596303">
    <property type="component" value="Unassembled WGS sequence"/>
</dbReference>
<organism evidence="2 3">
    <name type="scientific">Ponticaulis profundi</name>
    <dbReference type="NCBI Taxonomy" id="2665222"/>
    <lineage>
        <taxon>Bacteria</taxon>
        <taxon>Pseudomonadati</taxon>
        <taxon>Pseudomonadota</taxon>
        <taxon>Alphaproteobacteria</taxon>
        <taxon>Hyphomonadales</taxon>
        <taxon>Hyphomonadaceae</taxon>
        <taxon>Ponticaulis</taxon>
    </lineage>
</organism>
<dbReference type="RefSeq" id="WP_377376336.1">
    <property type="nucleotide sequence ID" value="NZ_JBHSSW010000004.1"/>
</dbReference>
<dbReference type="PROSITE" id="PS51257">
    <property type="entry name" value="PROKAR_LIPOPROTEIN"/>
    <property type="match status" value="1"/>
</dbReference>
<proteinExistence type="predicted"/>
<dbReference type="Pfam" id="PF05787">
    <property type="entry name" value="PhoX"/>
    <property type="match status" value="1"/>
</dbReference>
<dbReference type="PANTHER" id="PTHR35399">
    <property type="entry name" value="SLR8030 PROTEIN"/>
    <property type="match status" value="1"/>
</dbReference>
<accession>A0ABW1S7B3</accession>